<accession>A0A6J4SRU0</accession>
<organism evidence="2">
    <name type="scientific">uncultured Segetibacter sp</name>
    <dbReference type="NCBI Taxonomy" id="481133"/>
    <lineage>
        <taxon>Bacteria</taxon>
        <taxon>Pseudomonadati</taxon>
        <taxon>Bacteroidota</taxon>
        <taxon>Chitinophagia</taxon>
        <taxon>Chitinophagales</taxon>
        <taxon>Chitinophagaceae</taxon>
        <taxon>Segetibacter</taxon>
        <taxon>environmental samples</taxon>
    </lineage>
</organism>
<keyword evidence="1" id="KW-0812">Transmembrane</keyword>
<feature type="transmembrane region" description="Helical" evidence="1">
    <location>
        <begin position="21"/>
        <end position="41"/>
    </location>
</feature>
<dbReference type="AlphaFoldDB" id="A0A6J4SRU0"/>
<keyword evidence="1" id="KW-1133">Transmembrane helix</keyword>
<feature type="non-terminal residue" evidence="2">
    <location>
        <position position="1"/>
    </location>
</feature>
<dbReference type="EMBL" id="CADCVN010000813">
    <property type="protein sequence ID" value="CAA9503548.1"/>
    <property type="molecule type" value="Genomic_DNA"/>
</dbReference>
<proteinExistence type="predicted"/>
<evidence type="ECO:0000256" key="1">
    <source>
        <dbReference type="SAM" id="Phobius"/>
    </source>
</evidence>
<evidence type="ECO:0000313" key="2">
    <source>
        <dbReference type="EMBL" id="CAA9503548.1"/>
    </source>
</evidence>
<gene>
    <name evidence="2" type="ORF">AVDCRST_MAG96-2105</name>
</gene>
<protein>
    <submittedName>
        <fullName evidence="2">Uncharacterized protein</fullName>
    </submittedName>
</protein>
<name>A0A6J4SRU0_9BACT</name>
<reference evidence="2" key="1">
    <citation type="submission" date="2020-02" db="EMBL/GenBank/DDBJ databases">
        <authorList>
            <person name="Meier V. D."/>
        </authorList>
    </citation>
    <scope>NUCLEOTIDE SEQUENCE</scope>
    <source>
        <strain evidence="2">AVDCRST_MAG96</strain>
    </source>
</reference>
<sequence length="55" mass="6526">QKIITAIKNEQRINTFCLFEFTFIFTVFFCMTHNLNVYAVAPFKKHQLQLTIKAN</sequence>
<keyword evidence="1" id="KW-0472">Membrane</keyword>